<keyword evidence="2" id="KW-1185">Reference proteome</keyword>
<proteinExistence type="predicted"/>
<name>A0A4Y2DX65_ARAVE</name>
<protein>
    <submittedName>
        <fullName evidence="1">Uncharacterized protein</fullName>
    </submittedName>
</protein>
<evidence type="ECO:0000313" key="2">
    <source>
        <dbReference type="Proteomes" id="UP000499080"/>
    </source>
</evidence>
<gene>
    <name evidence="1" type="ORF">AVEN_161077_1</name>
</gene>
<sequence>MQFLPSFRGLPKPSKILKSIAARLCTEELPCSNSPRVYAMAATSGETSVNDRKVKESGLDRDLSTVPAGSCNCICVLGWYSTTRCLGGRITTAINPQNMGLGYKAILFHCFRKAYYRERYLFFSPTLSGGPNCLLFKGPTCHRASWQPRQSATEY</sequence>
<dbReference type="Proteomes" id="UP000499080">
    <property type="component" value="Unassembled WGS sequence"/>
</dbReference>
<comment type="caution">
    <text evidence="1">The sequence shown here is derived from an EMBL/GenBank/DDBJ whole genome shotgun (WGS) entry which is preliminary data.</text>
</comment>
<organism evidence="1 2">
    <name type="scientific">Araneus ventricosus</name>
    <name type="common">Orbweaver spider</name>
    <name type="synonym">Epeira ventricosa</name>
    <dbReference type="NCBI Taxonomy" id="182803"/>
    <lineage>
        <taxon>Eukaryota</taxon>
        <taxon>Metazoa</taxon>
        <taxon>Ecdysozoa</taxon>
        <taxon>Arthropoda</taxon>
        <taxon>Chelicerata</taxon>
        <taxon>Arachnida</taxon>
        <taxon>Araneae</taxon>
        <taxon>Araneomorphae</taxon>
        <taxon>Entelegynae</taxon>
        <taxon>Araneoidea</taxon>
        <taxon>Araneidae</taxon>
        <taxon>Araneus</taxon>
    </lineage>
</organism>
<dbReference type="EMBL" id="BGPR01000460">
    <property type="protein sequence ID" value="GBM21472.1"/>
    <property type="molecule type" value="Genomic_DNA"/>
</dbReference>
<reference evidence="1 2" key="1">
    <citation type="journal article" date="2019" name="Sci. Rep.">
        <title>Orb-weaving spider Araneus ventricosus genome elucidates the spidroin gene catalogue.</title>
        <authorList>
            <person name="Kono N."/>
            <person name="Nakamura H."/>
            <person name="Ohtoshi R."/>
            <person name="Moran D.A.P."/>
            <person name="Shinohara A."/>
            <person name="Yoshida Y."/>
            <person name="Fujiwara M."/>
            <person name="Mori M."/>
            <person name="Tomita M."/>
            <person name="Arakawa K."/>
        </authorList>
    </citation>
    <scope>NUCLEOTIDE SEQUENCE [LARGE SCALE GENOMIC DNA]</scope>
</reference>
<evidence type="ECO:0000313" key="1">
    <source>
        <dbReference type="EMBL" id="GBM21472.1"/>
    </source>
</evidence>
<dbReference type="AlphaFoldDB" id="A0A4Y2DX65"/>
<accession>A0A4Y2DX65</accession>